<keyword evidence="3" id="KW-1185">Reference proteome</keyword>
<dbReference type="eggNOG" id="ENOG502R59S">
    <property type="taxonomic scope" value="Eukaryota"/>
</dbReference>
<evidence type="ECO:0000313" key="3">
    <source>
        <dbReference type="Proteomes" id="UP000032180"/>
    </source>
</evidence>
<evidence type="ECO:0000313" key="2">
    <source>
        <dbReference type="EnsemblPlants" id="LPERR04G25430.1"/>
    </source>
</evidence>
<reference evidence="3" key="2">
    <citation type="submission" date="2013-12" db="EMBL/GenBank/DDBJ databases">
        <authorList>
            <person name="Yu Y."/>
            <person name="Lee S."/>
            <person name="de Baynast K."/>
            <person name="Wissotski M."/>
            <person name="Liu L."/>
            <person name="Talag J."/>
            <person name="Goicoechea J."/>
            <person name="Angelova A."/>
            <person name="Jetty R."/>
            <person name="Kudrna D."/>
            <person name="Golser W."/>
            <person name="Rivera L."/>
            <person name="Zhang J."/>
            <person name="Wing R."/>
        </authorList>
    </citation>
    <scope>NUCLEOTIDE SEQUENCE</scope>
</reference>
<name>A0A0D9WBA8_9ORYZ</name>
<sequence>MADSVTIPMPTLSTEQIIAAAAEPSSSDDGNKKLRRALVGGGVGKIVAAILLGLFRSPAGVFVRSTVLFYAYYGILLAVAVFGVVEIGVGYWVSAASSSSQRRCIGKRIVWVSVVPIVFVAGIGGFGVLK</sequence>
<dbReference type="AlphaFoldDB" id="A0A0D9WBA8"/>
<keyword evidence="1" id="KW-0472">Membrane</keyword>
<feature type="transmembrane region" description="Helical" evidence="1">
    <location>
        <begin position="67"/>
        <end position="89"/>
    </location>
</feature>
<feature type="transmembrane region" description="Helical" evidence="1">
    <location>
        <begin position="109"/>
        <end position="129"/>
    </location>
</feature>
<accession>A0A0D9WBA8</accession>
<feature type="transmembrane region" description="Helical" evidence="1">
    <location>
        <begin position="37"/>
        <end position="55"/>
    </location>
</feature>
<evidence type="ECO:0000256" key="1">
    <source>
        <dbReference type="SAM" id="Phobius"/>
    </source>
</evidence>
<dbReference type="PANTHER" id="PTHR33530:SF9">
    <property type="entry name" value="OS01G0184600 PROTEIN"/>
    <property type="match status" value="1"/>
</dbReference>
<reference evidence="2" key="3">
    <citation type="submission" date="2015-04" db="UniProtKB">
        <authorList>
            <consortium name="EnsemblPlants"/>
        </authorList>
    </citation>
    <scope>IDENTIFICATION</scope>
</reference>
<dbReference type="Proteomes" id="UP000032180">
    <property type="component" value="Chromosome 4"/>
</dbReference>
<dbReference type="HOGENOM" id="CLU_129564_0_1_1"/>
<dbReference type="Gramene" id="LPERR04G25430.1">
    <property type="protein sequence ID" value="LPERR04G25430.1"/>
    <property type="gene ID" value="LPERR04G25430"/>
</dbReference>
<dbReference type="PANTHER" id="PTHR33530">
    <property type="entry name" value="OS01G0147100 PROTEIN"/>
    <property type="match status" value="1"/>
</dbReference>
<organism evidence="2 3">
    <name type="scientific">Leersia perrieri</name>
    <dbReference type="NCBI Taxonomy" id="77586"/>
    <lineage>
        <taxon>Eukaryota</taxon>
        <taxon>Viridiplantae</taxon>
        <taxon>Streptophyta</taxon>
        <taxon>Embryophyta</taxon>
        <taxon>Tracheophyta</taxon>
        <taxon>Spermatophyta</taxon>
        <taxon>Magnoliopsida</taxon>
        <taxon>Liliopsida</taxon>
        <taxon>Poales</taxon>
        <taxon>Poaceae</taxon>
        <taxon>BOP clade</taxon>
        <taxon>Oryzoideae</taxon>
        <taxon>Oryzeae</taxon>
        <taxon>Oryzinae</taxon>
        <taxon>Leersia</taxon>
    </lineage>
</organism>
<proteinExistence type="predicted"/>
<reference evidence="2 3" key="1">
    <citation type="submission" date="2012-08" db="EMBL/GenBank/DDBJ databases">
        <title>Oryza genome evolution.</title>
        <authorList>
            <person name="Wing R.A."/>
        </authorList>
    </citation>
    <scope>NUCLEOTIDE SEQUENCE</scope>
</reference>
<dbReference type="EnsemblPlants" id="LPERR04G25430.1">
    <property type="protein sequence ID" value="LPERR04G25430.1"/>
    <property type="gene ID" value="LPERR04G25430"/>
</dbReference>
<keyword evidence="1" id="KW-0812">Transmembrane</keyword>
<keyword evidence="1" id="KW-1133">Transmembrane helix</keyword>
<dbReference type="Pfam" id="PF12442">
    <property type="entry name" value="DUF3681"/>
    <property type="match status" value="1"/>
</dbReference>
<dbReference type="InterPro" id="IPR022149">
    <property type="entry name" value="DUF3681"/>
</dbReference>
<protein>
    <submittedName>
        <fullName evidence="2">Uncharacterized protein</fullName>
    </submittedName>
</protein>